<name>A0A379E7C6_9PORP</name>
<accession>A0A379E7C6</accession>
<dbReference type="EMBL" id="UGTF01000002">
    <property type="protein sequence ID" value="SUB88617.1"/>
    <property type="molecule type" value="Genomic_DNA"/>
</dbReference>
<dbReference type="Pfam" id="PF14107">
    <property type="entry name" value="DUF4280"/>
    <property type="match status" value="1"/>
</dbReference>
<reference evidence="1 2" key="1">
    <citation type="submission" date="2018-06" db="EMBL/GenBank/DDBJ databases">
        <authorList>
            <consortium name="Pathogen Informatics"/>
            <person name="Doyle S."/>
        </authorList>
    </citation>
    <scope>NUCLEOTIDE SEQUENCE [LARGE SCALE GENOMIC DNA]</scope>
    <source>
        <strain evidence="1 2">NCTC11632</strain>
    </source>
</reference>
<evidence type="ECO:0000313" key="1">
    <source>
        <dbReference type="EMBL" id="SUB88617.1"/>
    </source>
</evidence>
<dbReference type="RefSeq" id="WP_115096623.1">
    <property type="nucleotide sequence ID" value="NZ_UGTF01000002.1"/>
</dbReference>
<proteinExistence type="predicted"/>
<protein>
    <submittedName>
        <fullName evidence="1">Protein of uncharacterized function (DUF3289)</fullName>
    </submittedName>
</protein>
<sequence>MSEKHLVCRGATVYCDKSLACNSPATAVPLNITSQTLVEMNGGKLAATDKDNSVANMNFGICNDPKYSNAKPPCMAKVIWQKMHEEVDITEAGMKFLTEKSEAVCNVCSVPGKIRIAFHGQVATLTADNFNALPKTVQFALCPVSREKENDRIEFGQKDGRLKRVLVKEVKGNTTAYPFEKVIYKVTAYNEPAVPDNVRESIRWMISVDGKEESVSETGETLELLIKSEWTGKDVTVMPYLRKPNDEVSVKTTVERFPKSILFARSMKKPGKTLTGETAEDMLCADKTPEEVCRMHRLFGLQLKASDRELFADMHMLAGMGSLSGGGELLTALIGHFKGSTGTPFSNAYMDQKLKEHPSFHTFVYQKDKGVLDNLKKQLKKVLGNIKRVKLLQEGEIRSDRTKFNTLKDKLNGMTLAVDDTSAYEVYVDDYKLTAPNTFSCNLRIIVYDNYGLDAEDIAKYGTIAGFRAWYVLQHVRGYKPFLTKMTCIIPIKNETF</sequence>
<dbReference type="Pfam" id="PF11692">
    <property type="entry name" value="DUF3289"/>
    <property type="match status" value="1"/>
</dbReference>
<dbReference type="InterPro" id="IPR025460">
    <property type="entry name" value="DUF4280"/>
</dbReference>
<gene>
    <name evidence="1" type="ORF">NCTC11632_00688</name>
</gene>
<organism evidence="1 2">
    <name type="scientific">Porphyromonas macacae</name>
    <dbReference type="NCBI Taxonomy" id="28115"/>
    <lineage>
        <taxon>Bacteria</taxon>
        <taxon>Pseudomonadati</taxon>
        <taxon>Bacteroidota</taxon>
        <taxon>Bacteroidia</taxon>
        <taxon>Bacteroidales</taxon>
        <taxon>Porphyromonadaceae</taxon>
        <taxon>Porphyromonas</taxon>
    </lineage>
</organism>
<dbReference type="Proteomes" id="UP000254156">
    <property type="component" value="Unassembled WGS sequence"/>
</dbReference>
<dbReference type="AlphaFoldDB" id="A0A379E7C6"/>
<dbReference type="InterPro" id="IPR017483">
    <property type="entry name" value="CHP03034"/>
</dbReference>
<evidence type="ECO:0000313" key="2">
    <source>
        <dbReference type="Proteomes" id="UP000254156"/>
    </source>
</evidence>